<reference evidence="1 2" key="1">
    <citation type="submission" date="2016-10" db="EMBL/GenBank/DDBJ databases">
        <title>Draft genome sequence of Coniochaeta ligniaria NRRL30616, a lignocellulolytic fungus for bioabatement of inhibitors in plant biomass hydrolysates.</title>
        <authorList>
            <consortium name="DOE Joint Genome Institute"/>
            <person name="Jimenez D.J."/>
            <person name="Hector R.E."/>
            <person name="Riley R."/>
            <person name="Sun H."/>
            <person name="Grigoriev I.V."/>
            <person name="Van Elsas J.D."/>
            <person name="Nichols N.N."/>
        </authorList>
    </citation>
    <scope>NUCLEOTIDE SEQUENCE [LARGE SCALE GENOMIC DNA]</scope>
    <source>
        <strain evidence="1 2">NRRL 30616</strain>
    </source>
</reference>
<dbReference type="AlphaFoldDB" id="A0A1J7J1K6"/>
<dbReference type="EMBL" id="KV875094">
    <property type="protein sequence ID" value="OIW33365.1"/>
    <property type="molecule type" value="Genomic_DNA"/>
</dbReference>
<dbReference type="Proteomes" id="UP000182658">
    <property type="component" value="Unassembled WGS sequence"/>
</dbReference>
<accession>A0A1J7J1K6</accession>
<name>A0A1J7J1K6_9PEZI</name>
<proteinExistence type="predicted"/>
<sequence length="131" mass="14229">MGLNARTVVRSVRRSFYEGRHQLAIMAVIFTVIESRASETEHLRGMEALWQTSIRSLSDGLVDSNRIKLGIFDAKLAHSLDWNSTSSVWHDLTVSGVVSHPPLTSSPSPSGYLLRYLTGASTPSTDGGGSL</sequence>
<dbReference type="InParanoid" id="A0A1J7J1K6"/>
<organism evidence="1 2">
    <name type="scientific">Coniochaeta ligniaria NRRL 30616</name>
    <dbReference type="NCBI Taxonomy" id="1408157"/>
    <lineage>
        <taxon>Eukaryota</taxon>
        <taxon>Fungi</taxon>
        <taxon>Dikarya</taxon>
        <taxon>Ascomycota</taxon>
        <taxon>Pezizomycotina</taxon>
        <taxon>Sordariomycetes</taxon>
        <taxon>Sordariomycetidae</taxon>
        <taxon>Coniochaetales</taxon>
        <taxon>Coniochaetaceae</taxon>
        <taxon>Coniochaeta</taxon>
    </lineage>
</organism>
<evidence type="ECO:0000313" key="1">
    <source>
        <dbReference type="EMBL" id="OIW33365.1"/>
    </source>
</evidence>
<keyword evidence="2" id="KW-1185">Reference proteome</keyword>
<protein>
    <submittedName>
        <fullName evidence="1">Uncharacterized protein</fullName>
    </submittedName>
</protein>
<gene>
    <name evidence="1" type="ORF">CONLIGDRAFT_173523</name>
</gene>
<evidence type="ECO:0000313" key="2">
    <source>
        <dbReference type="Proteomes" id="UP000182658"/>
    </source>
</evidence>